<evidence type="ECO:0000313" key="2">
    <source>
        <dbReference type="Proteomes" id="UP000225740"/>
    </source>
</evidence>
<evidence type="ECO:0000313" key="1">
    <source>
        <dbReference type="EMBL" id="PHQ35601.1"/>
    </source>
</evidence>
<dbReference type="EMBL" id="NIZW01000006">
    <property type="protein sequence ID" value="PHQ35601.1"/>
    <property type="molecule type" value="Genomic_DNA"/>
</dbReference>
<dbReference type="SUPFAM" id="SSF53474">
    <property type="entry name" value="alpha/beta-Hydrolases"/>
    <property type="match status" value="1"/>
</dbReference>
<dbReference type="AlphaFoldDB" id="A0A2G1W9B2"/>
<accession>A0A2G1W9B2</accession>
<gene>
    <name evidence="1" type="ORF">CEE69_08205</name>
</gene>
<proteinExistence type="predicted"/>
<sequence length="214" mass="24158">MVGRVLREIDGVKVVPIKFGYLDIIRFWIPIGTRSAAINDVRHEIQNAKFANDGAAISVVAHSFGSYAISRILADQTDLKLKRLVLCGCIIPRSFPWETVTHRVETDVINDYGTRDVLPVLAKSLSWGYGDTGRHGFGRGASVIDRGHDYGHSDFFNEEFVRKYWKPWFANSSYVESAWAEKAPASPWWLSLLSVLPLQNCFLVSVLFAIWLLL</sequence>
<comment type="caution">
    <text evidence="1">The sequence shown here is derived from an EMBL/GenBank/DDBJ whole genome shotgun (WGS) entry which is preliminary data.</text>
</comment>
<protein>
    <recommendedName>
        <fullName evidence="3">Alpha/beta hydrolase</fullName>
    </recommendedName>
</protein>
<name>A0A2G1W9B2_9BACT</name>
<reference evidence="1 2" key="1">
    <citation type="submission" date="2017-06" db="EMBL/GenBank/DDBJ databases">
        <title>Description of Rhodopirellula bahusiensis sp. nov.</title>
        <authorList>
            <person name="Kizina J."/>
            <person name="Harder J."/>
        </authorList>
    </citation>
    <scope>NUCLEOTIDE SEQUENCE [LARGE SCALE GENOMIC DNA]</scope>
    <source>
        <strain evidence="1 2">SWK21</strain>
    </source>
</reference>
<organism evidence="1 2">
    <name type="scientific">Rhodopirellula bahusiensis</name>
    <dbReference type="NCBI Taxonomy" id="2014065"/>
    <lineage>
        <taxon>Bacteria</taxon>
        <taxon>Pseudomonadati</taxon>
        <taxon>Planctomycetota</taxon>
        <taxon>Planctomycetia</taxon>
        <taxon>Pirellulales</taxon>
        <taxon>Pirellulaceae</taxon>
        <taxon>Rhodopirellula</taxon>
    </lineage>
</organism>
<evidence type="ECO:0008006" key="3">
    <source>
        <dbReference type="Google" id="ProtNLM"/>
    </source>
</evidence>
<dbReference type="InterPro" id="IPR029058">
    <property type="entry name" value="AB_hydrolase_fold"/>
</dbReference>
<dbReference type="Proteomes" id="UP000225740">
    <property type="component" value="Unassembled WGS sequence"/>
</dbReference>
<keyword evidence="2" id="KW-1185">Reference proteome</keyword>